<keyword evidence="5" id="KW-0963">Cytoplasm</keyword>
<dbReference type="AlphaFoldDB" id="E1ZBF1"/>
<comment type="catalytic activity">
    <reaction evidence="1 9">
        <text>[protein]-peptidylproline (omega=180) = [protein]-peptidylproline (omega=0)</text>
        <dbReference type="Rhea" id="RHEA:16237"/>
        <dbReference type="Rhea" id="RHEA-COMP:10747"/>
        <dbReference type="Rhea" id="RHEA-COMP:10748"/>
        <dbReference type="ChEBI" id="CHEBI:83833"/>
        <dbReference type="ChEBI" id="CHEBI:83834"/>
        <dbReference type="EC" id="5.2.1.8"/>
    </reaction>
</comment>
<evidence type="ECO:0000256" key="7">
    <source>
        <dbReference type="ARBA" id="ARBA00023186"/>
    </source>
</evidence>
<dbReference type="Proteomes" id="UP000008141">
    <property type="component" value="Unassembled WGS sequence"/>
</dbReference>
<dbReference type="EC" id="5.2.1.8" evidence="4 9"/>
<keyword evidence="6 9" id="KW-0697">Rotamase</keyword>
<organism evidence="12">
    <name type="scientific">Chlorella variabilis</name>
    <name type="common">Green alga</name>
    <dbReference type="NCBI Taxonomy" id="554065"/>
    <lineage>
        <taxon>Eukaryota</taxon>
        <taxon>Viridiplantae</taxon>
        <taxon>Chlorophyta</taxon>
        <taxon>core chlorophytes</taxon>
        <taxon>Trebouxiophyceae</taxon>
        <taxon>Chlorellales</taxon>
        <taxon>Chlorellaceae</taxon>
        <taxon>Chlorella clade</taxon>
        <taxon>Chlorella</taxon>
    </lineage>
</organism>
<dbReference type="InterPro" id="IPR046357">
    <property type="entry name" value="PPIase_dom_sf"/>
</dbReference>
<dbReference type="PROSITE" id="PS50059">
    <property type="entry name" value="FKBP_PPIASE"/>
    <property type="match status" value="1"/>
</dbReference>
<gene>
    <name evidence="11" type="ORF">CHLNCDRAFT_144428</name>
</gene>
<proteinExistence type="inferred from homology"/>
<dbReference type="eggNOG" id="ENOG502S5DS">
    <property type="taxonomic scope" value="Eukaryota"/>
</dbReference>
<evidence type="ECO:0000256" key="8">
    <source>
        <dbReference type="ARBA" id="ARBA00023235"/>
    </source>
</evidence>
<dbReference type="InParanoid" id="E1ZBF1"/>
<dbReference type="PANTHER" id="PTHR47861">
    <property type="entry name" value="FKBP-TYPE PEPTIDYL-PROLYL CIS-TRANS ISOMERASE SLYD"/>
    <property type="match status" value="1"/>
</dbReference>
<dbReference type="SUPFAM" id="SSF54534">
    <property type="entry name" value="FKBP-like"/>
    <property type="match status" value="1"/>
</dbReference>
<reference evidence="11 12" key="1">
    <citation type="journal article" date="2010" name="Plant Cell">
        <title>The Chlorella variabilis NC64A genome reveals adaptation to photosymbiosis, coevolution with viruses, and cryptic sex.</title>
        <authorList>
            <person name="Blanc G."/>
            <person name="Duncan G."/>
            <person name="Agarkova I."/>
            <person name="Borodovsky M."/>
            <person name="Gurnon J."/>
            <person name="Kuo A."/>
            <person name="Lindquist E."/>
            <person name="Lucas S."/>
            <person name="Pangilinan J."/>
            <person name="Polle J."/>
            <person name="Salamov A."/>
            <person name="Terry A."/>
            <person name="Yamada T."/>
            <person name="Dunigan D.D."/>
            <person name="Grigoriev I.V."/>
            <person name="Claverie J.M."/>
            <person name="Van Etten J.L."/>
        </authorList>
    </citation>
    <scope>NUCLEOTIDE SEQUENCE [LARGE SCALE GENOMIC DNA]</scope>
    <source>
        <strain evidence="11 12">NC64A</strain>
    </source>
</reference>
<feature type="domain" description="PPIase FKBP-type" evidence="10">
    <location>
        <begin position="29"/>
        <end position="89"/>
    </location>
</feature>
<dbReference type="InterPro" id="IPR001179">
    <property type="entry name" value="PPIase_FKBP_dom"/>
</dbReference>
<sequence length="175" mass="19059">MALPNAAASVLPRRAGAEAASAPLVAVEGDIVTLSWKCYNDEGELLESSEQSEEPTTFEVGAGDIVGNRLFEAFDEAVRGLAVGGATRVKAEGGEWKDELMFKVPREHPEVERLEGRYKNQGGVKEGNLVQLSNNAMALIVKVDEEEVLLDCNNMLAGKSLWFELELVDLDRPSR</sequence>
<keyword evidence="7" id="KW-0143">Chaperone</keyword>
<evidence type="ECO:0000256" key="2">
    <source>
        <dbReference type="ARBA" id="ARBA00004496"/>
    </source>
</evidence>
<evidence type="ECO:0000256" key="1">
    <source>
        <dbReference type="ARBA" id="ARBA00000971"/>
    </source>
</evidence>
<dbReference type="GO" id="GO:0005737">
    <property type="term" value="C:cytoplasm"/>
    <property type="evidence" value="ECO:0007669"/>
    <property type="project" value="UniProtKB-SubCell"/>
</dbReference>
<dbReference type="OMA" id="ANHEEIA"/>
<keyword evidence="8 9" id="KW-0413">Isomerase</keyword>
<dbReference type="RefSeq" id="XP_005848946.1">
    <property type="nucleotide sequence ID" value="XM_005848884.1"/>
</dbReference>
<evidence type="ECO:0000313" key="12">
    <source>
        <dbReference type="Proteomes" id="UP000008141"/>
    </source>
</evidence>
<comment type="similarity">
    <text evidence="3">Belongs to the FKBP-type PPIase family.</text>
</comment>
<dbReference type="OrthoDB" id="2014544at2759"/>
<dbReference type="GO" id="GO:0042026">
    <property type="term" value="P:protein refolding"/>
    <property type="evidence" value="ECO:0007669"/>
    <property type="project" value="UniProtKB-ARBA"/>
</dbReference>
<evidence type="ECO:0000259" key="10">
    <source>
        <dbReference type="PROSITE" id="PS50059"/>
    </source>
</evidence>
<accession>E1ZBF1</accession>
<dbReference type="EMBL" id="GL433841">
    <property type="protein sequence ID" value="EFN56844.1"/>
    <property type="molecule type" value="Genomic_DNA"/>
</dbReference>
<evidence type="ECO:0000256" key="4">
    <source>
        <dbReference type="ARBA" id="ARBA00013194"/>
    </source>
</evidence>
<name>E1ZBF1_CHLVA</name>
<dbReference type="Pfam" id="PF00254">
    <property type="entry name" value="FKBP_C"/>
    <property type="match status" value="1"/>
</dbReference>
<dbReference type="Gene3D" id="3.10.50.40">
    <property type="match status" value="1"/>
</dbReference>
<dbReference type="GeneID" id="17356047"/>
<protein>
    <recommendedName>
        <fullName evidence="4 9">peptidylprolyl isomerase</fullName>
        <ecNumber evidence="4 9">5.2.1.8</ecNumber>
    </recommendedName>
</protein>
<evidence type="ECO:0000256" key="6">
    <source>
        <dbReference type="ARBA" id="ARBA00023110"/>
    </source>
</evidence>
<dbReference type="KEGG" id="cvr:CHLNCDRAFT_144428"/>
<evidence type="ECO:0000313" key="11">
    <source>
        <dbReference type="EMBL" id="EFN56844.1"/>
    </source>
</evidence>
<dbReference type="GO" id="GO:0003755">
    <property type="term" value="F:peptidyl-prolyl cis-trans isomerase activity"/>
    <property type="evidence" value="ECO:0007669"/>
    <property type="project" value="UniProtKB-KW"/>
</dbReference>
<evidence type="ECO:0000256" key="9">
    <source>
        <dbReference type="PROSITE-ProRule" id="PRU00277"/>
    </source>
</evidence>
<dbReference type="PANTHER" id="PTHR47861:SF3">
    <property type="entry name" value="FKBP-TYPE PEPTIDYL-PROLYL CIS-TRANS ISOMERASE SLYD"/>
    <property type="match status" value="1"/>
</dbReference>
<keyword evidence="12" id="KW-1185">Reference proteome</keyword>
<comment type="subcellular location">
    <subcellularLocation>
        <location evidence="2">Cytoplasm</location>
    </subcellularLocation>
</comment>
<evidence type="ECO:0000256" key="3">
    <source>
        <dbReference type="ARBA" id="ARBA00006577"/>
    </source>
</evidence>
<evidence type="ECO:0000256" key="5">
    <source>
        <dbReference type="ARBA" id="ARBA00022490"/>
    </source>
</evidence>